<sequence>MNPAVSMIGALAEEERLRVFGLIAARGDEGIGADELERARPGAARLLKQLVQSRMVVSEEGRWRVDRDRLRATVKNARPDRSAPTGTEELANFYESGRLRQIPVKRDMRVRLLEDLAKRLFAQDAEYAEKQVTERLLSEFDDPATLRRYLVDEGLLDREPDGSVYRRRS</sequence>
<dbReference type="EMBL" id="JBHSDK010000015">
    <property type="protein sequence ID" value="MFC4335970.1"/>
    <property type="molecule type" value="Genomic_DNA"/>
</dbReference>
<dbReference type="RefSeq" id="WP_380621349.1">
    <property type="nucleotide sequence ID" value="NZ_JBHSDK010000015.1"/>
</dbReference>
<reference evidence="3" key="1">
    <citation type="journal article" date="2019" name="Int. J. Syst. Evol. Microbiol.">
        <title>The Global Catalogue of Microorganisms (GCM) 10K type strain sequencing project: providing services to taxonomists for standard genome sequencing and annotation.</title>
        <authorList>
            <consortium name="The Broad Institute Genomics Platform"/>
            <consortium name="The Broad Institute Genome Sequencing Center for Infectious Disease"/>
            <person name="Wu L."/>
            <person name="Ma J."/>
        </authorList>
    </citation>
    <scope>NUCLEOTIDE SEQUENCE [LARGE SCALE GENOMIC DNA]</scope>
    <source>
        <strain evidence="3">IBRC-M 10908</strain>
    </source>
</reference>
<proteinExistence type="predicted"/>
<name>A0ABV8TYU6_9ACTN</name>
<evidence type="ECO:0000259" key="1">
    <source>
        <dbReference type="Pfam" id="PF09860"/>
    </source>
</evidence>
<accession>A0ABV8TYU6</accession>
<dbReference type="InterPro" id="IPR018656">
    <property type="entry name" value="DUF2087"/>
</dbReference>
<dbReference type="Proteomes" id="UP001595823">
    <property type="component" value="Unassembled WGS sequence"/>
</dbReference>
<evidence type="ECO:0000313" key="2">
    <source>
        <dbReference type="EMBL" id="MFC4335970.1"/>
    </source>
</evidence>
<protein>
    <submittedName>
        <fullName evidence="2">DUF2087 domain-containing protein</fullName>
    </submittedName>
</protein>
<evidence type="ECO:0000313" key="3">
    <source>
        <dbReference type="Proteomes" id="UP001595823"/>
    </source>
</evidence>
<organism evidence="2 3">
    <name type="scientific">Salininema proteolyticum</name>
    <dbReference type="NCBI Taxonomy" id="1607685"/>
    <lineage>
        <taxon>Bacteria</taxon>
        <taxon>Bacillati</taxon>
        <taxon>Actinomycetota</taxon>
        <taxon>Actinomycetes</taxon>
        <taxon>Glycomycetales</taxon>
        <taxon>Glycomycetaceae</taxon>
        <taxon>Salininema</taxon>
    </lineage>
</organism>
<feature type="domain" description="DUF2087" evidence="1">
    <location>
        <begin position="98"/>
        <end position="167"/>
    </location>
</feature>
<comment type="caution">
    <text evidence="2">The sequence shown here is derived from an EMBL/GenBank/DDBJ whole genome shotgun (WGS) entry which is preliminary data.</text>
</comment>
<gene>
    <name evidence="2" type="ORF">ACFPET_12220</name>
</gene>
<keyword evidence="3" id="KW-1185">Reference proteome</keyword>
<dbReference type="Pfam" id="PF09860">
    <property type="entry name" value="DUF2087"/>
    <property type="match status" value="1"/>
</dbReference>